<comment type="caution">
    <text evidence="2">The sequence shown here is derived from an EMBL/GenBank/DDBJ whole genome shotgun (WGS) entry which is preliminary data.</text>
</comment>
<dbReference type="Gene3D" id="2.40.40.10">
    <property type="entry name" value="RlpA-like domain"/>
    <property type="match status" value="1"/>
</dbReference>
<feature type="chain" id="PRO_5032809939" description="Cellulase" evidence="1">
    <location>
        <begin position="30"/>
        <end position="255"/>
    </location>
</feature>
<dbReference type="InterPro" id="IPR036908">
    <property type="entry name" value="RlpA-like_sf"/>
</dbReference>
<sequence length="255" mass="26936">MISISTYLAPALLLQSLLIFAPLSVQVLARLGQPNETNATEATEAQPLDASFNSTSGAEAEELQLISETGLMNFTLGSSALGGYGGYSQFATSTSYGDSSKAACGGLHTGELVSGTRYYNVASAQSMWKGCKTHGNCWCGASGGGSGTLGMGCFSCAKGRFLRSAYGSHGGRLLSEGQYFASHEIIVVVGDLCPYAGNEHWCPEKAGQTNHYGAHNHLDFSHPPGGIDNNNFVFTPIECPGDLRWRFHKLSSCGR</sequence>
<proteinExistence type="predicted"/>
<feature type="signal peptide" evidence="1">
    <location>
        <begin position="1"/>
        <end position="29"/>
    </location>
</feature>
<dbReference type="EMBL" id="CAJNNW010021554">
    <property type="protein sequence ID" value="CAE8668145.1"/>
    <property type="molecule type" value="Genomic_DNA"/>
</dbReference>
<dbReference type="Proteomes" id="UP000626109">
    <property type="component" value="Unassembled WGS sequence"/>
</dbReference>
<name>A0A813J4P0_POLGL</name>
<keyword evidence="1" id="KW-0732">Signal</keyword>
<evidence type="ECO:0000313" key="3">
    <source>
        <dbReference type="Proteomes" id="UP000626109"/>
    </source>
</evidence>
<protein>
    <recommendedName>
        <fullName evidence="4">Cellulase</fullName>
    </recommendedName>
</protein>
<dbReference type="SUPFAM" id="SSF50685">
    <property type="entry name" value="Barwin-like endoglucanases"/>
    <property type="match status" value="1"/>
</dbReference>
<dbReference type="Pfam" id="PF22514">
    <property type="entry name" value="EXPB1_D1"/>
    <property type="match status" value="1"/>
</dbReference>
<evidence type="ECO:0000256" key="1">
    <source>
        <dbReference type="SAM" id="SignalP"/>
    </source>
</evidence>
<accession>A0A813J4P0</accession>
<dbReference type="AlphaFoldDB" id="A0A813J4P0"/>
<evidence type="ECO:0000313" key="2">
    <source>
        <dbReference type="EMBL" id="CAE8668145.1"/>
    </source>
</evidence>
<reference evidence="2" key="1">
    <citation type="submission" date="2021-02" db="EMBL/GenBank/DDBJ databases">
        <authorList>
            <person name="Dougan E. K."/>
            <person name="Rhodes N."/>
            <person name="Thang M."/>
            <person name="Chan C."/>
        </authorList>
    </citation>
    <scope>NUCLEOTIDE SEQUENCE</scope>
</reference>
<evidence type="ECO:0008006" key="4">
    <source>
        <dbReference type="Google" id="ProtNLM"/>
    </source>
</evidence>
<gene>
    <name evidence="2" type="ORF">PGLA2088_LOCUS16829</name>
</gene>
<organism evidence="2 3">
    <name type="scientific">Polarella glacialis</name>
    <name type="common">Dinoflagellate</name>
    <dbReference type="NCBI Taxonomy" id="89957"/>
    <lineage>
        <taxon>Eukaryota</taxon>
        <taxon>Sar</taxon>
        <taxon>Alveolata</taxon>
        <taxon>Dinophyceae</taxon>
        <taxon>Suessiales</taxon>
        <taxon>Suessiaceae</taxon>
        <taxon>Polarella</taxon>
    </lineage>
</organism>